<keyword evidence="3" id="KW-1185">Reference proteome</keyword>
<reference evidence="2 3" key="2">
    <citation type="submission" date="2018-03" db="EMBL/GenBank/DDBJ databases">
        <authorList>
            <person name="Keele B.F."/>
        </authorList>
    </citation>
    <scope>NUCLEOTIDE SEQUENCE [LARGE SCALE GENOMIC DNA]</scope>
    <source>
        <strain evidence="2 3">CCALA 016</strain>
    </source>
</reference>
<protein>
    <submittedName>
        <fullName evidence="2">Filamentous hemagglutinin</fullName>
    </submittedName>
</protein>
<comment type="caution">
    <text evidence="2">The sequence shown here is derived from an EMBL/GenBank/DDBJ whole genome shotgun (WGS) entry which is preliminary data.</text>
</comment>
<gene>
    <name evidence="2" type="ORF">C7H19_20135</name>
</gene>
<dbReference type="Gene3D" id="3.90.550.10">
    <property type="entry name" value="Spore Coat Polysaccharide Biosynthesis Protein SpsA, Chain A"/>
    <property type="match status" value="1"/>
</dbReference>
<dbReference type="Proteomes" id="UP000239001">
    <property type="component" value="Unassembled WGS sequence"/>
</dbReference>
<evidence type="ECO:0000259" key="1">
    <source>
        <dbReference type="Pfam" id="PF00535"/>
    </source>
</evidence>
<sequence>MNVPISLIITVYNRERYLAKAIESVLAQTLTDFELLILDDGSSDRSVEIARHYAKQDNRIKVIVAPHTGRGQALCNAIAQTTGQYLGIVDSDDLLAPTALAETAYLLNQQPDVGMVYTDYLVIDEKGTVLGLGKRCQIPYSSMRLLVDFMTFHFRLIRRSAYKQVGGVNPEFKAAQDYDLCLRLDEVTKIAHFKKPLYYYRTHQDNISHLLQLEQIQFTQMAIAQALQRRGLSEKLVLEVEVQAQYRLRPLTSAARNT</sequence>
<dbReference type="PANTHER" id="PTHR22916">
    <property type="entry name" value="GLYCOSYLTRANSFERASE"/>
    <property type="match status" value="1"/>
</dbReference>
<dbReference type="SUPFAM" id="SSF53448">
    <property type="entry name" value="Nucleotide-diphospho-sugar transferases"/>
    <property type="match status" value="1"/>
</dbReference>
<dbReference type="InterPro" id="IPR029044">
    <property type="entry name" value="Nucleotide-diphossugar_trans"/>
</dbReference>
<dbReference type="GO" id="GO:0016758">
    <property type="term" value="F:hexosyltransferase activity"/>
    <property type="evidence" value="ECO:0007669"/>
    <property type="project" value="UniProtKB-ARBA"/>
</dbReference>
<evidence type="ECO:0000313" key="3">
    <source>
        <dbReference type="Proteomes" id="UP000239001"/>
    </source>
</evidence>
<dbReference type="Pfam" id="PF00535">
    <property type="entry name" value="Glycos_transf_2"/>
    <property type="match status" value="1"/>
</dbReference>
<name>A0A2T1LTA4_9CHRO</name>
<dbReference type="PANTHER" id="PTHR22916:SF3">
    <property type="entry name" value="UDP-GLCNAC:BETAGAL BETA-1,3-N-ACETYLGLUCOSAMINYLTRANSFERASE-LIKE PROTEIN 1"/>
    <property type="match status" value="1"/>
</dbReference>
<proteinExistence type="predicted"/>
<organism evidence="2 3">
    <name type="scientific">Aphanothece hegewaldii CCALA 016</name>
    <dbReference type="NCBI Taxonomy" id="2107694"/>
    <lineage>
        <taxon>Bacteria</taxon>
        <taxon>Bacillati</taxon>
        <taxon>Cyanobacteriota</taxon>
        <taxon>Cyanophyceae</taxon>
        <taxon>Oscillatoriophycideae</taxon>
        <taxon>Chroococcales</taxon>
        <taxon>Aphanothecaceae</taxon>
        <taxon>Aphanothece</taxon>
    </lineage>
</organism>
<dbReference type="EMBL" id="PXOH01000030">
    <property type="protein sequence ID" value="PSF33479.1"/>
    <property type="molecule type" value="Genomic_DNA"/>
</dbReference>
<feature type="domain" description="Glycosyltransferase 2-like" evidence="1">
    <location>
        <begin position="6"/>
        <end position="165"/>
    </location>
</feature>
<reference evidence="2 3" key="1">
    <citation type="submission" date="2018-03" db="EMBL/GenBank/DDBJ databases">
        <title>The ancient ancestry and fast evolution of plastids.</title>
        <authorList>
            <person name="Moore K.R."/>
            <person name="Magnabosco C."/>
            <person name="Momper L."/>
            <person name="Gold D.A."/>
            <person name="Bosak T."/>
            <person name="Fournier G.P."/>
        </authorList>
    </citation>
    <scope>NUCLEOTIDE SEQUENCE [LARGE SCALE GENOMIC DNA]</scope>
    <source>
        <strain evidence="2 3">CCALA 016</strain>
    </source>
</reference>
<dbReference type="OrthoDB" id="418085at2"/>
<evidence type="ECO:0000313" key="2">
    <source>
        <dbReference type="EMBL" id="PSF33479.1"/>
    </source>
</evidence>
<accession>A0A2T1LTA4</accession>
<dbReference type="InterPro" id="IPR001173">
    <property type="entry name" value="Glyco_trans_2-like"/>
</dbReference>
<dbReference type="RefSeq" id="WP_106458712.1">
    <property type="nucleotide sequence ID" value="NZ_PXOH01000030.1"/>
</dbReference>
<dbReference type="AlphaFoldDB" id="A0A2T1LTA4"/>